<dbReference type="Proteomes" id="UP000325081">
    <property type="component" value="Unassembled WGS sequence"/>
</dbReference>
<proteinExistence type="predicted"/>
<evidence type="ECO:0000313" key="1">
    <source>
        <dbReference type="EMBL" id="GER40535.1"/>
    </source>
</evidence>
<gene>
    <name evidence="1" type="ORF">STAS_17236</name>
</gene>
<protein>
    <submittedName>
        <fullName evidence="1">Uncharacterized protein</fullName>
    </submittedName>
</protein>
<accession>A0A5A7Q5L2</accession>
<evidence type="ECO:0000313" key="2">
    <source>
        <dbReference type="Proteomes" id="UP000325081"/>
    </source>
</evidence>
<keyword evidence="2" id="KW-1185">Reference proteome</keyword>
<reference evidence="2" key="1">
    <citation type="journal article" date="2019" name="Curr. Biol.">
        <title>Genome Sequence of Striga asiatica Provides Insight into the Evolution of Plant Parasitism.</title>
        <authorList>
            <person name="Yoshida S."/>
            <person name="Kim S."/>
            <person name="Wafula E.K."/>
            <person name="Tanskanen J."/>
            <person name="Kim Y.M."/>
            <person name="Honaas L."/>
            <person name="Yang Z."/>
            <person name="Spallek T."/>
            <person name="Conn C.E."/>
            <person name="Ichihashi Y."/>
            <person name="Cheong K."/>
            <person name="Cui S."/>
            <person name="Der J.P."/>
            <person name="Gundlach H."/>
            <person name="Jiao Y."/>
            <person name="Hori C."/>
            <person name="Ishida J.K."/>
            <person name="Kasahara H."/>
            <person name="Kiba T."/>
            <person name="Kim M.S."/>
            <person name="Koo N."/>
            <person name="Laohavisit A."/>
            <person name="Lee Y.H."/>
            <person name="Lumba S."/>
            <person name="McCourt P."/>
            <person name="Mortimer J.C."/>
            <person name="Mutuku J.M."/>
            <person name="Nomura T."/>
            <person name="Sasaki-Sekimoto Y."/>
            <person name="Seto Y."/>
            <person name="Wang Y."/>
            <person name="Wakatake T."/>
            <person name="Sakakibara H."/>
            <person name="Demura T."/>
            <person name="Yamaguchi S."/>
            <person name="Yoneyama K."/>
            <person name="Manabe R.I."/>
            <person name="Nelson D.C."/>
            <person name="Schulman A.H."/>
            <person name="Timko M.P."/>
            <person name="dePamphilis C.W."/>
            <person name="Choi D."/>
            <person name="Shirasu K."/>
        </authorList>
    </citation>
    <scope>NUCLEOTIDE SEQUENCE [LARGE SCALE GENOMIC DNA]</scope>
    <source>
        <strain evidence="2">cv. UVA1</strain>
    </source>
</reference>
<comment type="caution">
    <text evidence="1">The sequence shown here is derived from an EMBL/GenBank/DDBJ whole genome shotgun (WGS) entry which is preliminary data.</text>
</comment>
<dbReference type="EMBL" id="BKCP01005916">
    <property type="protein sequence ID" value="GER40535.1"/>
    <property type="molecule type" value="Genomic_DNA"/>
</dbReference>
<dbReference type="AlphaFoldDB" id="A0A5A7Q5L2"/>
<name>A0A5A7Q5L2_STRAF</name>
<organism evidence="1 2">
    <name type="scientific">Striga asiatica</name>
    <name type="common">Asiatic witchweed</name>
    <name type="synonym">Buchnera asiatica</name>
    <dbReference type="NCBI Taxonomy" id="4170"/>
    <lineage>
        <taxon>Eukaryota</taxon>
        <taxon>Viridiplantae</taxon>
        <taxon>Streptophyta</taxon>
        <taxon>Embryophyta</taxon>
        <taxon>Tracheophyta</taxon>
        <taxon>Spermatophyta</taxon>
        <taxon>Magnoliopsida</taxon>
        <taxon>eudicotyledons</taxon>
        <taxon>Gunneridae</taxon>
        <taxon>Pentapetalae</taxon>
        <taxon>asterids</taxon>
        <taxon>lamiids</taxon>
        <taxon>Lamiales</taxon>
        <taxon>Orobanchaceae</taxon>
        <taxon>Buchnereae</taxon>
        <taxon>Striga</taxon>
    </lineage>
</organism>
<sequence length="111" mass="11669">MKIYKENVMKDDCKDKISRIQGKPKAGEALISFGILPGRELCTSGGVGGWGNGQCGQVAGMGGWGHGHRPACIGGWNSTTGVRARHGCTRDDIEEHAALVVNIVAKRGPPS</sequence>